<dbReference type="InterPro" id="IPR000895">
    <property type="entry name" value="Transthyretin/HIU_hydrolase"/>
</dbReference>
<dbReference type="NCBIfam" id="TIGR02962">
    <property type="entry name" value="hdxy_isourate"/>
    <property type="match status" value="1"/>
</dbReference>
<dbReference type="PRINTS" id="PR00189">
    <property type="entry name" value="TRNSTHYRETIN"/>
</dbReference>
<dbReference type="OrthoDB" id="9792386at2"/>
<organism evidence="8 9">
    <name type="scientific">Microbacterium sediminis</name>
    <dbReference type="NCBI Taxonomy" id="904291"/>
    <lineage>
        <taxon>Bacteria</taxon>
        <taxon>Bacillati</taxon>
        <taxon>Actinomycetota</taxon>
        <taxon>Actinomycetes</taxon>
        <taxon>Micrococcales</taxon>
        <taxon>Microbacteriaceae</taxon>
        <taxon>Microbacterium</taxon>
    </lineage>
</organism>
<accession>A0A1B9NBJ5</accession>
<dbReference type="RefSeq" id="WP_067026380.1">
    <property type="nucleotide sequence ID" value="NZ_CP038256.1"/>
</dbReference>
<evidence type="ECO:0000313" key="9">
    <source>
        <dbReference type="Proteomes" id="UP000093355"/>
    </source>
</evidence>
<dbReference type="STRING" id="904291.A7J15_07135"/>
<dbReference type="InterPro" id="IPR014306">
    <property type="entry name" value="Hydroxyisourate_hydrolase"/>
</dbReference>
<comment type="subunit">
    <text evidence="4 7">Homotetramer.</text>
</comment>
<evidence type="ECO:0000256" key="3">
    <source>
        <dbReference type="ARBA" id="ARBA00009850"/>
    </source>
</evidence>
<comment type="caution">
    <text evidence="8">The sequence shown here is derived from an EMBL/GenBank/DDBJ whole genome shotgun (WGS) entry which is preliminary data.</text>
</comment>
<proteinExistence type="inferred from homology"/>
<dbReference type="GO" id="GO:0033971">
    <property type="term" value="F:hydroxyisourate hydrolase activity"/>
    <property type="evidence" value="ECO:0007669"/>
    <property type="project" value="UniProtKB-EC"/>
</dbReference>
<evidence type="ECO:0000256" key="1">
    <source>
        <dbReference type="ARBA" id="ARBA00001043"/>
    </source>
</evidence>
<dbReference type="SUPFAM" id="SSF49472">
    <property type="entry name" value="Transthyretin (synonym: prealbumin)"/>
    <property type="match status" value="1"/>
</dbReference>
<dbReference type="AlphaFoldDB" id="A0A1B9NBJ5"/>
<dbReference type="InterPro" id="IPR036817">
    <property type="entry name" value="Transthyretin/HIU_hydrolase_sf"/>
</dbReference>
<dbReference type="EMBL" id="LXMD01000023">
    <property type="protein sequence ID" value="OCG73969.1"/>
    <property type="molecule type" value="Genomic_DNA"/>
</dbReference>
<comment type="similarity">
    <text evidence="3 7">Belongs to the transthyretin family. 5-hydroxyisourate hydrolase subfamily.</text>
</comment>
<comment type="function">
    <text evidence="2">Catalyzes the hydrolysis of 5-hydroxyisourate (HIU) to 2-oxo-4-hydroxy-4-carboxy-5-ureidoimidazoline (OHCU).</text>
</comment>
<dbReference type="PANTHER" id="PTHR10395">
    <property type="entry name" value="URICASE AND TRANSTHYRETIN-RELATED"/>
    <property type="match status" value="1"/>
</dbReference>
<name>A0A1B9NBJ5_9MICO</name>
<protein>
    <recommendedName>
        <fullName evidence="7">5-hydroxyisourate hydrolase</fullName>
        <shortName evidence="7">HIU hydrolase</shortName>
        <shortName evidence="7">HIUHase</shortName>
        <ecNumber evidence="7">3.5.2.17</ecNumber>
    </recommendedName>
</protein>
<keyword evidence="9" id="KW-1185">Reference proteome</keyword>
<keyword evidence="6 7" id="KW-0378">Hydrolase</keyword>
<evidence type="ECO:0000256" key="5">
    <source>
        <dbReference type="ARBA" id="ARBA00022631"/>
    </source>
</evidence>
<keyword evidence="5 7" id="KW-0659">Purine metabolism</keyword>
<dbReference type="CDD" id="cd05822">
    <property type="entry name" value="TLP_HIUase"/>
    <property type="match status" value="1"/>
</dbReference>
<evidence type="ECO:0000256" key="2">
    <source>
        <dbReference type="ARBA" id="ARBA00002704"/>
    </source>
</evidence>
<reference evidence="8 9" key="1">
    <citation type="submission" date="2016-05" db="EMBL/GenBank/DDBJ databases">
        <authorList>
            <person name="Lavstsen T."/>
            <person name="Jespersen J.S."/>
        </authorList>
    </citation>
    <scope>NUCLEOTIDE SEQUENCE [LARGE SCALE GENOMIC DNA]</scope>
    <source>
        <strain evidence="8 9">YLB-01</strain>
    </source>
</reference>
<dbReference type="EC" id="3.5.2.17" evidence="7"/>
<dbReference type="Pfam" id="PF00576">
    <property type="entry name" value="Transthyretin"/>
    <property type="match status" value="1"/>
</dbReference>
<evidence type="ECO:0000256" key="7">
    <source>
        <dbReference type="RuleBase" id="RU361270"/>
    </source>
</evidence>
<evidence type="ECO:0000313" key="8">
    <source>
        <dbReference type="EMBL" id="OCG73969.1"/>
    </source>
</evidence>
<dbReference type="Proteomes" id="UP000093355">
    <property type="component" value="Unassembled WGS sequence"/>
</dbReference>
<dbReference type="Gene3D" id="2.60.40.180">
    <property type="entry name" value="Transthyretin/hydroxyisourate hydrolase domain"/>
    <property type="match status" value="1"/>
</dbReference>
<dbReference type="PANTHER" id="PTHR10395:SF7">
    <property type="entry name" value="5-HYDROXYISOURATE HYDROLASE"/>
    <property type="match status" value="1"/>
</dbReference>
<sequence length="106" mass="11463">MPHLTTHVLDAASGMPAPGIRLVLSTAAGERVATAETDADGRAAVGPDRLPAGDYTLRFETGGYFAHKRVDTFYPFVDVTFTVVDQRHVHVPLLLSPFAYSTYRGS</sequence>
<gene>
    <name evidence="8" type="ORF">A7J15_07135</name>
</gene>
<comment type="catalytic activity">
    <reaction evidence="1 7">
        <text>5-hydroxyisourate + H2O = 5-hydroxy-2-oxo-4-ureido-2,5-dihydro-1H-imidazole-5-carboxylate + H(+)</text>
        <dbReference type="Rhea" id="RHEA:23736"/>
        <dbReference type="ChEBI" id="CHEBI:15377"/>
        <dbReference type="ChEBI" id="CHEBI:15378"/>
        <dbReference type="ChEBI" id="CHEBI:18072"/>
        <dbReference type="ChEBI" id="CHEBI:58639"/>
        <dbReference type="EC" id="3.5.2.17"/>
    </reaction>
</comment>
<dbReference type="GO" id="GO:0006144">
    <property type="term" value="P:purine nucleobase metabolic process"/>
    <property type="evidence" value="ECO:0007669"/>
    <property type="project" value="UniProtKB-KW"/>
</dbReference>
<evidence type="ECO:0000256" key="6">
    <source>
        <dbReference type="ARBA" id="ARBA00022801"/>
    </source>
</evidence>
<dbReference type="InterPro" id="IPR023416">
    <property type="entry name" value="Transthyretin/HIU_hydrolase_d"/>
</dbReference>
<evidence type="ECO:0000256" key="4">
    <source>
        <dbReference type="ARBA" id="ARBA00011881"/>
    </source>
</evidence>